<reference evidence="2" key="1">
    <citation type="submission" date="2016-10" db="EMBL/GenBank/DDBJ databases">
        <authorList>
            <person name="Varghese N."/>
        </authorList>
    </citation>
    <scope>NUCLEOTIDE SEQUENCE [LARGE SCALE GENOMIC DNA]</scope>
    <source>
        <strain evidence="2">DSM 24868</strain>
    </source>
</reference>
<protein>
    <recommendedName>
        <fullName evidence="3">DUF1877 domain-containing protein</fullName>
    </recommendedName>
</protein>
<dbReference type="eggNOG" id="ENOG5032TKK">
    <property type="taxonomic scope" value="Bacteria"/>
</dbReference>
<gene>
    <name evidence="1" type="ORF">SAMN05421637_2109</name>
</gene>
<sequence>MGIRYYAYTFPAEATEAALDNPRSFIGSDPFADAWGMEPGERCGHASGMQRPPKEELLYLDKAWRDLQGLTRPRYPGEPRRPAYRMVEGDVAFTSTGWIPWVRALSPTWLPEIAADLAALQREARRTVTDEYVLEYLQHAAAFTAHLASVGRGFVYLIG</sequence>
<dbReference type="EMBL" id="FNZI01000004">
    <property type="protein sequence ID" value="SEJ51785.1"/>
    <property type="molecule type" value="Genomic_DNA"/>
</dbReference>
<proteinExistence type="predicted"/>
<dbReference type="OrthoDB" id="3731972at2"/>
<accession>A0A1H6ZSP2</accession>
<evidence type="ECO:0000313" key="2">
    <source>
        <dbReference type="Proteomes" id="UP000183315"/>
    </source>
</evidence>
<dbReference type="RefSeq" id="WP_052406038.1">
    <property type="nucleotide sequence ID" value="NZ_BBLU01000015.1"/>
</dbReference>
<evidence type="ECO:0000313" key="1">
    <source>
        <dbReference type="EMBL" id="SEJ51785.1"/>
    </source>
</evidence>
<organism evidence="1 2">
    <name type="scientific">Demequina mangrovi</name>
    <dbReference type="NCBI Taxonomy" id="1043493"/>
    <lineage>
        <taxon>Bacteria</taxon>
        <taxon>Bacillati</taxon>
        <taxon>Actinomycetota</taxon>
        <taxon>Actinomycetes</taxon>
        <taxon>Micrococcales</taxon>
        <taxon>Demequinaceae</taxon>
        <taxon>Demequina</taxon>
    </lineage>
</organism>
<evidence type="ECO:0008006" key="3">
    <source>
        <dbReference type="Google" id="ProtNLM"/>
    </source>
</evidence>
<dbReference type="AlphaFoldDB" id="A0A1H6ZSP2"/>
<dbReference type="Proteomes" id="UP000183315">
    <property type="component" value="Unassembled WGS sequence"/>
</dbReference>
<dbReference type="STRING" id="1043493.SAMN05421637_2109"/>
<name>A0A1H6ZSP2_9MICO</name>
<keyword evidence="2" id="KW-1185">Reference proteome</keyword>